<organism evidence="1 2">
    <name type="scientific">Trichinella pseudospiralis</name>
    <name type="common">Parasitic roundworm</name>
    <dbReference type="NCBI Taxonomy" id="6337"/>
    <lineage>
        <taxon>Eukaryota</taxon>
        <taxon>Metazoa</taxon>
        <taxon>Ecdysozoa</taxon>
        <taxon>Nematoda</taxon>
        <taxon>Enoplea</taxon>
        <taxon>Dorylaimia</taxon>
        <taxon>Trichinellida</taxon>
        <taxon>Trichinellidae</taxon>
        <taxon>Trichinella</taxon>
    </lineage>
</organism>
<protein>
    <submittedName>
        <fullName evidence="1">Uncharacterized protein</fullName>
    </submittedName>
</protein>
<sequence length="186" mass="21031">MINEPVNAGTAGVTHTEANNKNIFTCTALWLPVDRCSLYVRPSVSMPVMLISRLPGMANLFCVLSWPSRLAALFLHQANQSNRLLVPWIGDLKCQSSAGKNRQPPNICTSTEEIFDLRPKWPLKWALLMKRQVTDPIELHDSVAIVQDEPSVHQRFVSRTTAFELKNQQMRAPKDDQFECCPFTVP</sequence>
<name>A0A0V1E762_TRIPS</name>
<dbReference type="Proteomes" id="UP000054632">
    <property type="component" value="Unassembled WGS sequence"/>
</dbReference>
<accession>A0A0V1E762</accession>
<reference evidence="1 2" key="1">
    <citation type="submission" date="2015-01" db="EMBL/GenBank/DDBJ databases">
        <title>Evolution of Trichinella species and genotypes.</title>
        <authorList>
            <person name="Korhonen P.K."/>
            <person name="Edoardo P."/>
            <person name="Giuseppe L.R."/>
            <person name="Gasser R.B."/>
        </authorList>
    </citation>
    <scope>NUCLEOTIDE SEQUENCE [LARGE SCALE GENOMIC DNA]</scope>
    <source>
        <strain evidence="1">ISS13</strain>
    </source>
</reference>
<proteinExistence type="predicted"/>
<dbReference type="AlphaFoldDB" id="A0A0V1E762"/>
<gene>
    <name evidence="1" type="ORF">T4A_4640</name>
</gene>
<dbReference type="EMBL" id="JYDR01000097">
    <property type="protein sequence ID" value="KRY69075.1"/>
    <property type="molecule type" value="Genomic_DNA"/>
</dbReference>
<evidence type="ECO:0000313" key="1">
    <source>
        <dbReference type="EMBL" id="KRY69075.1"/>
    </source>
</evidence>
<evidence type="ECO:0000313" key="2">
    <source>
        <dbReference type="Proteomes" id="UP000054632"/>
    </source>
</evidence>
<comment type="caution">
    <text evidence="1">The sequence shown here is derived from an EMBL/GenBank/DDBJ whole genome shotgun (WGS) entry which is preliminary data.</text>
</comment>